<evidence type="ECO:0000256" key="4">
    <source>
        <dbReference type="ARBA" id="ARBA00022692"/>
    </source>
</evidence>
<reference evidence="9 10" key="1">
    <citation type="submission" date="2023-06" db="EMBL/GenBank/DDBJ databases">
        <title>Draft genome sequence of Gleimia hominis type strain CCUG 57540T.</title>
        <authorList>
            <person name="Salva-Serra F."/>
            <person name="Cardew S."/>
            <person name="Jensie Markopoulos S."/>
            <person name="Ohlen M."/>
            <person name="Inganas E."/>
            <person name="Svensson-Stadler L."/>
            <person name="Moore E.R.B."/>
        </authorList>
    </citation>
    <scope>NUCLEOTIDE SEQUENCE [LARGE SCALE GENOMIC DNA]</scope>
    <source>
        <strain evidence="9 10">CCUG 57540</strain>
    </source>
</reference>
<evidence type="ECO:0000256" key="6">
    <source>
        <dbReference type="ARBA" id="ARBA00023136"/>
    </source>
</evidence>
<evidence type="ECO:0000256" key="2">
    <source>
        <dbReference type="ARBA" id="ARBA00022448"/>
    </source>
</evidence>
<dbReference type="Pfam" id="PF00893">
    <property type="entry name" value="Multi_Drug_Res"/>
    <property type="match status" value="1"/>
</dbReference>
<keyword evidence="5 8" id="KW-1133">Transmembrane helix</keyword>
<evidence type="ECO:0000256" key="8">
    <source>
        <dbReference type="SAM" id="Phobius"/>
    </source>
</evidence>
<dbReference type="PANTHER" id="PTHR30561:SF0">
    <property type="entry name" value="GUANIDINIUM EXPORTER"/>
    <property type="match status" value="1"/>
</dbReference>
<name>A0ABU3IA01_9ACTO</name>
<evidence type="ECO:0000256" key="3">
    <source>
        <dbReference type="ARBA" id="ARBA00022475"/>
    </source>
</evidence>
<feature type="transmembrane region" description="Helical" evidence="8">
    <location>
        <begin position="57"/>
        <end position="76"/>
    </location>
</feature>
<feature type="transmembrane region" description="Helical" evidence="8">
    <location>
        <begin position="31"/>
        <end position="50"/>
    </location>
</feature>
<gene>
    <name evidence="9" type="ORF">QS713_03850</name>
</gene>
<dbReference type="RefSeq" id="WP_313272565.1">
    <property type="nucleotide sequence ID" value="NZ_JASXSX010000001.1"/>
</dbReference>
<dbReference type="Gene3D" id="1.10.3730.20">
    <property type="match status" value="1"/>
</dbReference>
<dbReference type="EMBL" id="JASXSX010000001">
    <property type="protein sequence ID" value="MDT3767200.1"/>
    <property type="molecule type" value="Genomic_DNA"/>
</dbReference>
<comment type="caution">
    <text evidence="9">The sequence shown here is derived from an EMBL/GenBank/DDBJ whole genome shotgun (WGS) entry which is preliminary data.</text>
</comment>
<evidence type="ECO:0000256" key="1">
    <source>
        <dbReference type="ARBA" id="ARBA00004651"/>
    </source>
</evidence>
<sequence>MHWLVLVISGMFEAVWAVALSKIEGLSTPGPIALFILGMVVSMGGLGWALREIPVGTGYAAWVGVGAATTALYAFTTGAESVSVIKILLILGIVACVAGLKLVSQ</sequence>
<accession>A0ABU3IA01</accession>
<evidence type="ECO:0000313" key="10">
    <source>
        <dbReference type="Proteomes" id="UP001247542"/>
    </source>
</evidence>
<keyword evidence="10" id="KW-1185">Reference proteome</keyword>
<organism evidence="9 10">
    <name type="scientific">Gleimia hominis</name>
    <dbReference type="NCBI Taxonomy" id="595468"/>
    <lineage>
        <taxon>Bacteria</taxon>
        <taxon>Bacillati</taxon>
        <taxon>Actinomycetota</taxon>
        <taxon>Actinomycetes</taxon>
        <taxon>Actinomycetales</taxon>
        <taxon>Actinomycetaceae</taxon>
        <taxon>Gleimia</taxon>
    </lineage>
</organism>
<dbReference type="InterPro" id="IPR000390">
    <property type="entry name" value="Small_drug/metabolite_transptr"/>
</dbReference>
<dbReference type="InterPro" id="IPR045324">
    <property type="entry name" value="Small_multidrug_res"/>
</dbReference>
<dbReference type="InterPro" id="IPR037185">
    <property type="entry name" value="EmrE-like"/>
</dbReference>
<dbReference type="PANTHER" id="PTHR30561">
    <property type="entry name" value="SMR FAMILY PROTON-DEPENDENT DRUG EFFLUX TRANSPORTER SUGE"/>
    <property type="match status" value="1"/>
</dbReference>
<evidence type="ECO:0000313" key="9">
    <source>
        <dbReference type="EMBL" id="MDT3767200.1"/>
    </source>
</evidence>
<dbReference type="SUPFAM" id="SSF103481">
    <property type="entry name" value="Multidrug resistance efflux transporter EmrE"/>
    <property type="match status" value="1"/>
</dbReference>
<proteinExistence type="inferred from homology"/>
<evidence type="ECO:0000256" key="7">
    <source>
        <dbReference type="RuleBase" id="RU003942"/>
    </source>
</evidence>
<keyword evidence="2" id="KW-0813">Transport</keyword>
<keyword evidence="4 7" id="KW-0812">Transmembrane</keyword>
<protein>
    <submittedName>
        <fullName evidence="9">SMR family transporter</fullName>
    </submittedName>
</protein>
<dbReference type="Proteomes" id="UP001247542">
    <property type="component" value="Unassembled WGS sequence"/>
</dbReference>
<keyword evidence="3" id="KW-1003">Cell membrane</keyword>
<comment type="subcellular location">
    <subcellularLocation>
        <location evidence="1 7">Cell membrane</location>
        <topology evidence="1 7">Multi-pass membrane protein</topology>
    </subcellularLocation>
</comment>
<comment type="similarity">
    <text evidence="7">Belongs to the drug/metabolite transporter (DMT) superfamily. Small multidrug resistance (SMR) (TC 2.A.7.1) family.</text>
</comment>
<evidence type="ECO:0000256" key="5">
    <source>
        <dbReference type="ARBA" id="ARBA00022989"/>
    </source>
</evidence>
<feature type="transmembrane region" description="Helical" evidence="8">
    <location>
        <begin position="82"/>
        <end position="103"/>
    </location>
</feature>
<keyword evidence="6 8" id="KW-0472">Membrane</keyword>